<dbReference type="GO" id="GO:0008270">
    <property type="term" value="F:zinc ion binding"/>
    <property type="evidence" value="ECO:0007669"/>
    <property type="project" value="InterPro"/>
</dbReference>
<keyword evidence="4" id="KW-1185">Reference proteome</keyword>
<organism evidence="3 4">
    <name type="scientific">Cochliobolus carbonum (strain 26-R-13)</name>
    <name type="common">Maize leaf spot fungus</name>
    <name type="synonym">Bipolaris zeicola</name>
    <dbReference type="NCBI Taxonomy" id="930089"/>
    <lineage>
        <taxon>Eukaryota</taxon>
        <taxon>Fungi</taxon>
        <taxon>Dikarya</taxon>
        <taxon>Ascomycota</taxon>
        <taxon>Pezizomycotina</taxon>
        <taxon>Dothideomycetes</taxon>
        <taxon>Pleosporomycetidae</taxon>
        <taxon>Pleosporales</taxon>
        <taxon>Pleosporineae</taxon>
        <taxon>Pleosporaceae</taxon>
        <taxon>Bipolaris</taxon>
    </lineage>
</organism>
<dbReference type="AlphaFoldDB" id="W6XY34"/>
<dbReference type="InterPro" id="IPR036864">
    <property type="entry name" value="Zn2-C6_fun-type_DNA-bd_sf"/>
</dbReference>
<dbReference type="GeneID" id="19144245"/>
<accession>W6XY34</accession>
<evidence type="ECO:0000259" key="2">
    <source>
        <dbReference type="PROSITE" id="PS50048"/>
    </source>
</evidence>
<dbReference type="EMBL" id="KI964898">
    <property type="protein sequence ID" value="EUC27629.1"/>
    <property type="molecule type" value="Genomic_DNA"/>
</dbReference>
<dbReference type="PROSITE" id="PS50048">
    <property type="entry name" value="ZN2_CY6_FUNGAL_2"/>
    <property type="match status" value="1"/>
</dbReference>
<dbReference type="GO" id="GO:0000981">
    <property type="term" value="F:DNA-binding transcription factor activity, RNA polymerase II-specific"/>
    <property type="evidence" value="ECO:0007669"/>
    <property type="project" value="InterPro"/>
</dbReference>
<evidence type="ECO:0000256" key="1">
    <source>
        <dbReference type="ARBA" id="ARBA00023242"/>
    </source>
</evidence>
<protein>
    <recommendedName>
        <fullName evidence="2">Zn(2)-C6 fungal-type domain-containing protein</fullName>
    </recommendedName>
</protein>
<name>W6XY34_COCC2</name>
<dbReference type="Pfam" id="PF00172">
    <property type="entry name" value="Zn_clus"/>
    <property type="match status" value="1"/>
</dbReference>
<dbReference type="SUPFAM" id="SSF57701">
    <property type="entry name" value="Zn2/Cys6 DNA-binding domain"/>
    <property type="match status" value="1"/>
</dbReference>
<evidence type="ECO:0000313" key="3">
    <source>
        <dbReference type="EMBL" id="EUC27629.1"/>
    </source>
</evidence>
<gene>
    <name evidence="3" type="ORF">COCCADRAFT_111195</name>
</gene>
<dbReference type="Proteomes" id="UP000053841">
    <property type="component" value="Unassembled WGS sequence"/>
</dbReference>
<feature type="domain" description="Zn(2)-C6 fungal-type" evidence="2">
    <location>
        <begin position="14"/>
        <end position="43"/>
    </location>
</feature>
<sequence>MALPEKGEPKATRQCWECSKRRLVCDCTLPHCRKCQRAGRQCSGYDDTKPLQWVQTGMVTSRRRKKK</sequence>
<dbReference type="KEGG" id="bze:COCCADRAFT_111195"/>
<reference evidence="3 4" key="1">
    <citation type="journal article" date="2013" name="PLoS Genet.">
        <title>Comparative genome structure, secondary metabolite, and effector coding capacity across Cochliobolus pathogens.</title>
        <authorList>
            <person name="Condon B.J."/>
            <person name="Leng Y."/>
            <person name="Wu D."/>
            <person name="Bushley K.E."/>
            <person name="Ohm R.A."/>
            <person name="Otillar R."/>
            <person name="Martin J."/>
            <person name="Schackwitz W."/>
            <person name="Grimwood J."/>
            <person name="MohdZainudin N."/>
            <person name="Xue C."/>
            <person name="Wang R."/>
            <person name="Manning V.A."/>
            <person name="Dhillon B."/>
            <person name="Tu Z.J."/>
            <person name="Steffenson B.J."/>
            <person name="Salamov A."/>
            <person name="Sun H."/>
            <person name="Lowry S."/>
            <person name="LaButti K."/>
            <person name="Han J."/>
            <person name="Copeland A."/>
            <person name="Lindquist E."/>
            <person name="Barry K."/>
            <person name="Schmutz J."/>
            <person name="Baker S.E."/>
            <person name="Ciuffetti L.M."/>
            <person name="Grigoriev I.V."/>
            <person name="Zhong S."/>
            <person name="Turgeon B.G."/>
        </authorList>
    </citation>
    <scope>NUCLEOTIDE SEQUENCE [LARGE SCALE GENOMIC DNA]</scope>
    <source>
        <strain evidence="3 4">26-R-13</strain>
    </source>
</reference>
<keyword evidence="1" id="KW-0539">Nucleus</keyword>
<dbReference type="RefSeq" id="XP_007718060.1">
    <property type="nucleotide sequence ID" value="XM_007719870.1"/>
</dbReference>
<dbReference type="HOGENOM" id="CLU_2819738_0_0_1"/>
<proteinExistence type="predicted"/>
<dbReference type="OrthoDB" id="5386330at2759"/>
<feature type="non-terminal residue" evidence="3">
    <location>
        <position position="67"/>
    </location>
</feature>
<evidence type="ECO:0000313" key="4">
    <source>
        <dbReference type="Proteomes" id="UP000053841"/>
    </source>
</evidence>
<dbReference type="InterPro" id="IPR001138">
    <property type="entry name" value="Zn2Cys6_DnaBD"/>
</dbReference>